<feature type="compositionally biased region" description="Basic residues" evidence="1">
    <location>
        <begin position="120"/>
        <end position="131"/>
    </location>
</feature>
<name>A0A4U5V3M6_COLLU</name>
<organism evidence="2 3">
    <name type="scientific">Collichthys lucidus</name>
    <name type="common">Big head croaker</name>
    <name type="synonym">Sciaena lucida</name>
    <dbReference type="NCBI Taxonomy" id="240159"/>
    <lineage>
        <taxon>Eukaryota</taxon>
        <taxon>Metazoa</taxon>
        <taxon>Chordata</taxon>
        <taxon>Craniata</taxon>
        <taxon>Vertebrata</taxon>
        <taxon>Euteleostomi</taxon>
        <taxon>Actinopterygii</taxon>
        <taxon>Neopterygii</taxon>
        <taxon>Teleostei</taxon>
        <taxon>Neoteleostei</taxon>
        <taxon>Acanthomorphata</taxon>
        <taxon>Eupercaria</taxon>
        <taxon>Sciaenidae</taxon>
        <taxon>Collichthys</taxon>
    </lineage>
</organism>
<evidence type="ECO:0000313" key="2">
    <source>
        <dbReference type="EMBL" id="TKS82434.1"/>
    </source>
</evidence>
<evidence type="ECO:0000256" key="1">
    <source>
        <dbReference type="SAM" id="MobiDB-lite"/>
    </source>
</evidence>
<dbReference type="EMBL" id="CM014091">
    <property type="protein sequence ID" value="TKS82434.1"/>
    <property type="molecule type" value="Genomic_DNA"/>
</dbReference>
<sequence>MTGVEIQNLVQTGFVLIFQCINYKNIRLHYTFAILLSNWSVAIPPRRKSPFFVSCLVNFHSATWLNRRNPLSLWKEGVPSAWHSNLKRNLRRWRRKSPLQKGHPKQRRPKELKMGTPRPRSQRPKLLKPNE</sequence>
<protein>
    <submittedName>
        <fullName evidence="2">Uncharacterized protein</fullName>
    </submittedName>
</protein>
<accession>A0A4U5V3M6</accession>
<dbReference type="Proteomes" id="UP000298787">
    <property type="component" value="Chromosome 14"/>
</dbReference>
<feature type="region of interest" description="Disordered" evidence="1">
    <location>
        <begin position="93"/>
        <end position="131"/>
    </location>
</feature>
<reference evidence="2 3" key="1">
    <citation type="submission" date="2019-01" db="EMBL/GenBank/DDBJ databases">
        <title>Genome Assembly of Collichthys lucidus.</title>
        <authorList>
            <person name="Cai M."/>
            <person name="Xiao S."/>
        </authorList>
    </citation>
    <scope>NUCLEOTIDE SEQUENCE [LARGE SCALE GENOMIC DNA]</scope>
    <source>
        <strain evidence="2">JT15FE1705JMU</strain>
        <tissue evidence="2">Muscle</tissue>
    </source>
</reference>
<feature type="compositionally biased region" description="Basic residues" evidence="1">
    <location>
        <begin position="93"/>
        <end position="110"/>
    </location>
</feature>
<keyword evidence="3" id="KW-1185">Reference proteome</keyword>
<proteinExistence type="predicted"/>
<dbReference type="AlphaFoldDB" id="A0A4U5V3M6"/>
<evidence type="ECO:0000313" key="3">
    <source>
        <dbReference type="Proteomes" id="UP000298787"/>
    </source>
</evidence>
<gene>
    <name evidence="2" type="ORF">D9C73_016543</name>
</gene>